<sequence>MLLPSPIHPHPSISSLSFHSHPPISPSLFLSLSLSLPPNFNFNSLSRTLTITPCSSNPSPLNSSDPLAFSPYADLIGSACCILGLGTKIGFWSKNSSLNLAFVVIASKSLMQVK</sequence>
<evidence type="ECO:0000313" key="1">
    <source>
        <dbReference type="EMBL" id="KAK7332832.1"/>
    </source>
</evidence>
<dbReference type="AlphaFoldDB" id="A0AAN9LB97"/>
<dbReference type="EMBL" id="JAYMYR010000011">
    <property type="protein sequence ID" value="KAK7332832.1"/>
    <property type="molecule type" value="Genomic_DNA"/>
</dbReference>
<protein>
    <submittedName>
        <fullName evidence="1">Uncharacterized protein</fullName>
    </submittedName>
</protein>
<gene>
    <name evidence="1" type="ORF">VNO80_29588</name>
</gene>
<name>A0AAN9LB97_PHACN</name>
<proteinExistence type="predicted"/>
<accession>A0AAN9LB97</accession>
<evidence type="ECO:0000313" key="2">
    <source>
        <dbReference type="Proteomes" id="UP001374584"/>
    </source>
</evidence>
<dbReference type="Proteomes" id="UP001374584">
    <property type="component" value="Unassembled WGS sequence"/>
</dbReference>
<keyword evidence="2" id="KW-1185">Reference proteome</keyword>
<comment type="caution">
    <text evidence="1">The sequence shown here is derived from an EMBL/GenBank/DDBJ whole genome shotgun (WGS) entry which is preliminary data.</text>
</comment>
<organism evidence="1 2">
    <name type="scientific">Phaseolus coccineus</name>
    <name type="common">Scarlet runner bean</name>
    <name type="synonym">Phaseolus multiflorus</name>
    <dbReference type="NCBI Taxonomy" id="3886"/>
    <lineage>
        <taxon>Eukaryota</taxon>
        <taxon>Viridiplantae</taxon>
        <taxon>Streptophyta</taxon>
        <taxon>Embryophyta</taxon>
        <taxon>Tracheophyta</taxon>
        <taxon>Spermatophyta</taxon>
        <taxon>Magnoliopsida</taxon>
        <taxon>eudicotyledons</taxon>
        <taxon>Gunneridae</taxon>
        <taxon>Pentapetalae</taxon>
        <taxon>rosids</taxon>
        <taxon>fabids</taxon>
        <taxon>Fabales</taxon>
        <taxon>Fabaceae</taxon>
        <taxon>Papilionoideae</taxon>
        <taxon>50 kb inversion clade</taxon>
        <taxon>NPAAA clade</taxon>
        <taxon>indigoferoid/millettioid clade</taxon>
        <taxon>Phaseoleae</taxon>
        <taxon>Phaseolus</taxon>
    </lineage>
</organism>
<reference evidence="1 2" key="1">
    <citation type="submission" date="2024-01" db="EMBL/GenBank/DDBJ databases">
        <title>The genomes of 5 underutilized Papilionoideae crops provide insights into root nodulation and disease resistanc.</title>
        <authorList>
            <person name="Jiang F."/>
        </authorList>
    </citation>
    <scope>NUCLEOTIDE SEQUENCE [LARGE SCALE GENOMIC DNA]</scope>
    <source>
        <strain evidence="1">JINMINGXINNONG_FW02</strain>
        <tissue evidence="1">Leaves</tissue>
    </source>
</reference>